<feature type="compositionally biased region" description="Basic and acidic residues" evidence="2">
    <location>
        <begin position="153"/>
        <end position="166"/>
    </location>
</feature>
<comment type="caution">
    <text evidence="3">The sequence shown here is derived from an EMBL/GenBank/DDBJ whole genome shotgun (WGS) entry which is preliminary data.</text>
</comment>
<dbReference type="AlphaFoldDB" id="A0AAI8YER1"/>
<organism evidence="3 4">
    <name type="scientific">Anthostomella pinea</name>
    <dbReference type="NCBI Taxonomy" id="933095"/>
    <lineage>
        <taxon>Eukaryota</taxon>
        <taxon>Fungi</taxon>
        <taxon>Dikarya</taxon>
        <taxon>Ascomycota</taxon>
        <taxon>Pezizomycotina</taxon>
        <taxon>Sordariomycetes</taxon>
        <taxon>Xylariomycetidae</taxon>
        <taxon>Xylariales</taxon>
        <taxon>Xylariaceae</taxon>
        <taxon>Anthostomella</taxon>
    </lineage>
</organism>
<evidence type="ECO:0000313" key="3">
    <source>
        <dbReference type="EMBL" id="CAJ2502050.1"/>
    </source>
</evidence>
<evidence type="ECO:0000256" key="2">
    <source>
        <dbReference type="SAM" id="MobiDB-lite"/>
    </source>
</evidence>
<dbReference type="Proteomes" id="UP001295740">
    <property type="component" value="Unassembled WGS sequence"/>
</dbReference>
<proteinExistence type="predicted"/>
<feature type="compositionally biased region" description="Basic and acidic residues" evidence="2">
    <location>
        <begin position="1"/>
        <end position="15"/>
    </location>
</feature>
<feature type="compositionally biased region" description="Polar residues" evidence="2">
    <location>
        <begin position="25"/>
        <end position="37"/>
    </location>
</feature>
<keyword evidence="4" id="KW-1185">Reference proteome</keyword>
<sequence length="390" mass="44783">MERELEMKERHKTEDMSDEMDQAPDANNTESTDQTIDCSTGEIKRMQRMKEKQLDTDLLALAIGEKELNNKMKEFIDEEVKLANYSKQLHAEERVLILQQRNMDREELRAMNGNAKLSIEKLMLENEKLRLENEELKLKNEATSLEIEDLALRTKETRDSEQDTKDSGLTGKQPGTMDIAQGGGPDISWSTLYHQNPSGVKHLEETHVVPAARTKLETMLTNEVELVQQLYLEGFPESLSKAVEEKNDSDWENYVGLNVAPLDTSSSPHQPQAVYLVMHHAFNQADKDENDFAFEDVTSSEVVGCYQSKYAANIRVMEYSSDHYMMADAMWNYIGDAQDRTQKEWNMVADDLLHIYYYFPYMCHKFFATKVDVKFSGFHGGLDVAVPAHR</sequence>
<name>A0AAI8YER1_9PEZI</name>
<feature type="coiled-coil region" evidence="1">
    <location>
        <begin position="112"/>
        <end position="153"/>
    </location>
</feature>
<evidence type="ECO:0000256" key="1">
    <source>
        <dbReference type="SAM" id="Coils"/>
    </source>
</evidence>
<gene>
    <name evidence="3" type="ORF">KHLLAP_LOCUS2518</name>
</gene>
<dbReference type="EMBL" id="CAUWAG010000003">
    <property type="protein sequence ID" value="CAJ2502050.1"/>
    <property type="molecule type" value="Genomic_DNA"/>
</dbReference>
<evidence type="ECO:0000313" key="4">
    <source>
        <dbReference type="Proteomes" id="UP001295740"/>
    </source>
</evidence>
<feature type="region of interest" description="Disordered" evidence="2">
    <location>
        <begin position="1"/>
        <end position="37"/>
    </location>
</feature>
<keyword evidence="1" id="KW-0175">Coiled coil</keyword>
<feature type="region of interest" description="Disordered" evidence="2">
    <location>
        <begin position="153"/>
        <end position="188"/>
    </location>
</feature>
<accession>A0AAI8YER1</accession>
<reference evidence="3" key="1">
    <citation type="submission" date="2023-10" db="EMBL/GenBank/DDBJ databases">
        <authorList>
            <person name="Hackl T."/>
        </authorList>
    </citation>
    <scope>NUCLEOTIDE SEQUENCE</scope>
</reference>
<protein>
    <submittedName>
        <fullName evidence="3">Uu.00g049030.m01.CDS01</fullName>
    </submittedName>
</protein>